<dbReference type="PROSITE" id="PS51257">
    <property type="entry name" value="PROKAR_LIPOPROTEIN"/>
    <property type="match status" value="1"/>
</dbReference>
<sequence length="517" mass="56179">MKNTVKKLAAVGLTLTTVMGLVACGSTTDQKVSKSSEITKPVGFTVMVDGTVVKETNGAKEFYDYLNTLNGQLNIEWVRPDHAGYYDAVANAFNSDDTRPDVVLLSSDYLTLYASNGFLWDMTEAYNNSELKSSGRLVAGADKLMEALKVGGEDGALAMYGFAPTRGNGCVTYVKEKWLTDIGMTAADISGTMNFATYYEMLKKMAAKEGKTVISSAGYIGGEVPYTNYLPEFYQQAQYTFYKNSAGQYVDGFTEQAMKDALARIATAVKDGVLDKGSVAYTTTLARDKWNADASGVFTYWAGAWAETLRAQLAAKKLDDKLIAIKPIKELGTYIERVSPSWAITTEAENPEGIFKYFLETMLDGGDIQTAWEYGAKGTHWDTKAETVTVKDDKTAGVAYTEGQFHMLPNVETPTVLMSKNFMDPTLALGSYPNGDPGKASIAKIAIDGEAAFNEQSTVASLLQMTPKLGAYIVDINKERNNVIAAVANGSKTVDEGMTEYNTKVGSLVKEVLESYK</sequence>
<gene>
    <name evidence="2" type="ORF">SAMN05421659_101420</name>
</gene>
<evidence type="ECO:0000313" key="3">
    <source>
        <dbReference type="Proteomes" id="UP000199701"/>
    </source>
</evidence>
<name>A0A1I0MCP0_9FIRM</name>
<dbReference type="SUPFAM" id="SSF53850">
    <property type="entry name" value="Periplasmic binding protein-like II"/>
    <property type="match status" value="1"/>
</dbReference>
<feature type="chain" id="PRO_5039561624" evidence="1">
    <location>
        <begin position="24"/>
        <end position="517"/>
    </location>
</feature>
<organism evidence="2 3">
    <name type="scientific">[Clostridium] fimetarium</name>
    <dbReference type="NCBI Taxonomy" id="99656"/>
    <lineage>
        <taxon>Bacteria</taxon>
        <taxon>Bacillati</taxon>
        <taxon>Bacillota</taxon>
        <taxon>Clostridia</taxon>
        <taxon>Lachnospirales</taxon>
        <taxon>Lachnospiraceae</taxon>
    </lineage>
</organism>
<reference evidence="2 3" key="1">
    <citation type="submission" date="2016-10" db="EMBL/GenBank/DDBJ databases">
        <authorList>
            <person name="de Groot N.N."/>
        </authorList>
    </citation>
    <scope>NUCLEOTIDE SEQUENCE [LARGE SCALE GENOMIC DNA]</scope>
    <source>
        <strain evidence="2 3">DSM 9179</strain>
    </source>
</reference>
<protein>
    <submittedName>
        <fullName evidence="2">Putative aldouronate transport system substrate-binding protein</fullName>
    </submittedName>
</protein>
<proteinExistence type="predicted"/>
<accession>A0A1I0MCP0</accession>
<keyword evidence="3" id="KW-1185">Reference proteome</keyword>
<dbReference type="RefSeq" id="WP_092450059.1">
    <property type="nucleotide sequence ID" value="NZ_FOJI01000001.1"/>
</dbReference>
<dbReference type="STRING" id="99656.SAMN05421659_101420"/>
<evidence type="ECO:0000256" key="1">
    <source>
        <dbReference type="SAM" id="SignalP"/>
    </source>
</evidence>
<dbReference type="AlphaFoldDB" id="A0A1I0MCP0"/>
<dbReference type="EMBL" id="FOJI01000001">
    <property type="protein sequence ID" value="SEV86265.1"/>
    <property type="molecule type" value="Genomic_DNA"/>
</dbReference>
<dbReference type="Gene3D" id="3.40.190.10">
    <property type="entry name" value="Periplasmic binding protein-like II"/>
    <property type="match status" value="2"/>
</dbReference>
<keyword evidence="1" id="KW-0732">Signal</keyword>
<dbReference type="Proteomes" id="UP000199701">
    <property type="component" value="Unassembled WGS sequence"/>
</dbReference>
<evidence type="ECO:0000313" key="2">
    <source>
        <dbReference type="EMBL" id="SEV86265.1"/>
    </source>
</evidence>
<feature type="signal peptide" evidence="1">
    <location>
        <begin position="1"/>
        <end position="23"/>
    </location>
</feature>